<gene>
    <name evidence="1" type="ORF">H9820_03725</name>
</gene>
<reference evidence="1" key="1">
    <citation type="journal article" date="2021" name="PeerJ">
        <title>Extensive microbial diversity within the chicken gut microbiome revealed by metagenomics and culture.</title>
        <authorList>
            <person name="Gilroy R."/>
            <person name="Ravi A."/>
            <person name="Getino M."/>
            <person name="Pursley I."/>
            <person name="Horton D.L."/>
            <person name="Alikhan N.F."/>
            <person name="Baker D."/>
            <person name="Gharbi K."/>
            <person name="Hall N."/>
            <person name="Watson M."/>
            <person name="Adriaenssens E.M."/>
            <person name="Foster-Nyarko E."/>
            <person name="Jarju S."/>
            <person name="Secka A."/>
            <person name="Antonio M."/>
            <person name="Oren A."/>
            <person name="Chaudhuri R.R."/>
            <person name="La Ragione R."/>
            <person name="Hildebrand F."/>
            <person name="Pallen M.J."/>
        </authorList>
    </citation>
    <scope>NUCLEOTIDE SEQUENCE</scope>
    <source>
        <strain evidence="1">3204</strain>
    </source>
</reference>
<proteinExistence type="predicted"/>
<evidence type="ECO:0000313" key="1">
    <source>
        <dbReference type="EMBL" id="HIY92039.1"/>
    </source>
</evidence>
<sequence>MGQHFADKLRDIANQKSENDEALIKKINSIFDRYAPELKEQIPEDIQNDLVSSAKQKQHKKIISIDDYLSSELKNDKAITANDCLEDIKNFESIFAQAQSNSLIDYKEYDGARTLEYKIHDNRYMIYNRNKIFILSIVLGADSLVKALKNEGFEVSVSGPKKLRVKW</sequence>
<organism evidence="1 2">
    <name type="scientific">Candidatus Companilactobacillus pullicola</name>
    <dbReference type="NCBI Taxonomy" id="2838523"/>
    <lineage>
        <taxon>Bacteria</taxon>
        <taxon>Bacillati</taxon>
        <taxon>Bacillota</taxon>
        <taxon>Bacilli</taxon>
        <taxon>Lactobacillales</taxon>
        <taxon>Lactobacillaceae</taxon>
        <taxon>Companilactobacillus</taxon>
    </lineage>
</organism>
<comment type="caution">
    <text evidence="1">The sequence shown here is derived from an EMBL/GenBank/DDBJ whole genome shotgun (WGS) entry which is preliminary data.</text>
</comment>
<name>A0A9D2CLM1_9LACO</name>
<evidence type="ECO:0000313" key="2">
    <source>
        <dbReference type="Proteomes" id="UP000824013"/>
    </source>
</evidence>
<dbReference type="EMBL" id="DXCM01000025">
    <property type="protein sequence ID" value="HIY92039.1"/>
    <property type="molecule type" value="Genomic_DNA"/>
</dbReference>
<protein>
    <submittedName>
        <fullName evidence="1">Uncharacterized protein</fullName>
    </submittedName>
</protein>
<reference evidence="1" key="2">
    <citation type="submission" date="2021-04" db="EMBL/GenBank/DDBJ databases">
        <authorList>
            <person name="Gilroy R."/>
        </authorList>
    </citation>
    <scope>NUCLEOTIDE SEQUENCE</scope>
    <source>
        <strain evidence="1">3204</strain>
    </source>
</reference>
<dbReference type="AlphaFoldDB" id="A0A9D2CLM1"/>
<accession>A0A9D2CLM1</accession>
<dbReference type="Proteomes" id="UP000824013">
    <property type="component" value="Unassembled WGS sequence"/>
</dbReference>